<keyword evidence="2" id="KW-0175">Coiled coil</keyword>
<organism evidence="3 4">
    <name type="scientific">Cypionkella sinensis</name>
    <dbReference type="NCBI Taxonomy" id="1756043"/>
    <lineage>
        <taxon>Bacteria</taxon>
        <taxon>Pseudomonadati</taxon>
        <taxon>Pseudomonadota</taxon>
        <taxon>Alphaproteobacteria</taxon>
        <taxon>Rhodobacterales</taxon>
        <taxon>Paracoccaceae</taxon>
        <taxon>Cypionkella</taxon>
    </lineage>
</organism>
<gene>
    <name evidence="3" type="ORF">ACFOGH_06140</name>
</gene>
<dbReference type="Pfam" id="PF04012">
    <property type="entry name" value="PspA_IM30"/>
    <property type="match status" value="1"/>
</dbReference>
<sequence>MFKLFVTLLRGRNADAAESLTDAAALPILRQQLRDCAAGVETARRAVAMVMTYAERERKASARISAQLADLETRALAALAQGREDLATEAAGAIAQLEAEAATTASALATYDAEIAHLRSVLSDAETRLRDLQRGQRLAIATDHSQRLHGAATVATLDEAEATLARLQTRQSNLDATRAAMLELSASTNAEAMQNRLAALGCGAPLRPDAASVLQRLKARAA</sequence>
<feature type="coiled-coil region" evidence="2">
    <location>
        <begin position="115"/>
        <end position="177"/>
    </location>
</feature>
<dbReference type="EMBL" id="JBHRTO010000001">
    <property type="protein sequence ID" value="MFC3180560.1"/>
    <property type="molecule type" value="Genomic_DNA"/>
</dbReference>
<comment type="similarity">
    <text evidence="1">Belongs to the PspA/Vipp/IM30 family.</text>
</comment>
<evidence type="ECO:0000256" key="2">
    <source>
        <dbReference type="SAM" id="Coils"/>
    </source>
</evidence>
<evidence type="ECO:0000313" key="3">
    <source>
        <dbReference type="EMBL" id="MFC3180560.1"/>
    </source>
</evidence>
<keyword evidence="4" id="KW-1185">Reference proteome</keyword>
<dbReference type="Proteomes" id="UP001595547">
    <property type="component" value="Unassembled WGS sequence"/>
</dbReference>
<protein>
    <submittedName>
        <fullName evidence="3">PspA/IM30 family protein</fullName>
    </submittedName>
</protein>
<proteinExistence type="inferred from homology"/>
<dbReference type="InterPro" id="IPR007157">
    <property type="entry name" value="PspA_VIPP1"/>
</dbReference>
<reference evidence="4" key="1">
    <citation type="journal article" date="2019" name="Int. J. Syst. Evol. Microbiol.">
        <title>The Global Catalogue of Microorganisms (GCM) 10K type strain sequencing project: providing services to taxonomists for standard genome sequencing and annotation.</title>
        <authorList>
            <consortium name="The Broad Institute Genomics Platform"/>
            <consortium name="The Broad Institute Genome Sequencing Center for Infectious Disease"/>
            <person name="Wu L."/>
            <person name="Ma J."/>
        </authorList>
    </citation>
    <scope>NUCLEOTIDE SEQUENCE [LARGE SCALE GENOMIC DNA]</scope>
    <source>
        <strain evidence="4">KCTC 52039</strain>
    </source>
</reference>
<evidence type="ECO:0000313" key="4">
    <source>
        <dbReference type="Proteomes" id="UP001595547"/>
    </source>
</evidence>
<dbReference type="RefSeq" id="WP_380072185.1">
    <property type="nucleotide sequence ID" value="NZ_JBHRTO010000001.1"/>
</dbReference>
<name>A0ABV7IVN9_9RHOB</name>
<evidence type="ECO:0000256" key="1">
    <source>
        <dbReference type="ARBA" id="ARBA00043985"/>
    </source>
</evidence>
<accession>A0ABV7IVN9</accession>
<comment type="caution">
    <text evidence="3">The sequence shown here is derived from an EMBL/GenBank/DDBJ whole genome shotgun (WGS) entry which is preliminary data.</text>
</comment>